<keyword evidence="1" id="KW-1133">Transmembrane helix</keyword>
<evidence type="ECO:0000313" key="2">
    <source>
        <dbReference type="EMBL" id="GAI43222.1"/>
    </source>
</evidence>
<feature type="transmembrane region" description="Helical" evidence="1">
    <location>
        <begin position="12"/>
        <end position="37"/>
    </location>
</feature>
<keyword evidence="1" id="KW-0472">Membrane</keyword>
<name>X1NGQ7_9ZZZZ</name>
<dbReference type="AlphaFoldDB" id="X1NGQ7"/>
<feature type="transmembrane region" description="Helical" evidence="1">
    <location>
        <begin position="43"/>
        <end position="61"/>
    </location>
</feature>
<evidence type="ECO:0000256" key="1">
    <source>
        <dbReference type="SAM" id="Phobius"/>
    </source>
</evidence>
<sequence length="63" mass="6597">MTKFLKKRWHGIPLGIVSAILVVCLLAGGALAAYNFFTMPAEVTVIEGCVVGAISALISLFSS</sequence>
<dbReference type="EMBL" id="BARV01031935">
    <property type="protein sequence ID" value="GAI43222.1"/>
    <property type="molecule type" value="Genomic_DNA"/>
</dbReference>
<comment type="caution">
    <text evidence="2">The sequence shown here is derived from an EMBL/GenBank/DDBJ whole genome shotgun (WGS) entry which is preliminary data.</text>
</comment>
<accession>X1NGQ7</accession>
<organism evidence="2">
    <name type="scientific">marine sediment metagenome</name>
    <dbReference type="NCBI Taxonomy" id="412755"/>
    <lineage>
        <taxon>unclassified sequences</taxon>
        <taxon>metagenomes</taxon>
        <taxon>ecological metagenomes</taxon>
    </lineage>
</organism>
<proteinExistence type="predicted"/>
<protein>
    <submittedName>
        <fullName evidence="2">Uncharacterized protein</fullName>
    </submittedName>
</protein>
<gene>
    <name evidence="2" type="ORF">S06H3_50433</name>
</gene>
<keyword evidence="1" id="KW-0812">Transmembrane</keyword>
<reference evidence="2" key="1">
    <citation type="journal article" date="2014" name="Front. Microbiol.">
        <title>High frequency of phylogenetically diverse reductive dehalogenase-homologous genes in deep subseafloor sedimentary metagenomes.</title>
        <authorList>
            <person name="Kawai M."/>
            <person name="Futagami T."/>
            <person name="Toyoda A."/>
            <person name="Takaki Y."/>
            <person name="Nishi S."/>
            <person name="Hori S."/>
            <person name="Arai W."/>
            <person name="Tsubouchi T."/>
            <person name="Morono Y."/>
            <person name="Uchiyama I."/>
            <person name="Ito T."/>
            <person name="Fujiyama A."/>
            <person name="Inagaki F."/>
            <person name="Takami H."/>
        </authorList>
    </citation>
    <scope>NUCLEOTIDE SEQUENCE</scope>
    <source>
        <strain evidence="2">Expedition CK06-06</strain>
    </source>
</reference>